<dbReference type="EMBL" id="PUIB01000009">
    <property type="protein sequence ID" value="PQO40213.1"/>
    <property type="molecule type" value="Genomic_DNA"/>
</dbReference>
<comment type="caution">
    <text evidence="1">The sequence shown here is derived from an EMBL/GenBank/DDBJ whole genome shotgun (WGS) entry which is preliminary data.</text>
</comment>
<dbReference type="RefSeq" id="WP_105352590.1">
    <property type="nucleotide sequence ID" value="NZ_PUIB01000009.1"/>
</dbReference>
<gene>
    <name evidence="1" type="ORF">C5Y98_06315</name>
</gene>
<evidence type="ECO:0000313" key="1">
    <source>
        <dbReference type="EMBL" id="PQO40213.1"/>
    </source>
</evidence>
<accession>A0A2S8G717</accession>
<sequence>MLDRKNLSLLAPAAICLAMWGGMVYANIDARLQSLLLGSVAAIAFAYQQAKLKPLPLRAPRLAWFPKYRCRCQLAESIRTSAEPLREIALRLEPLGFECDRQTPLALHFTRGQAQGDFHIRLAKLSVTVTIPAEGEVELTVKADWLVAFDTGDLWRQTDELKRTLEMDAAKPSPLAAAA</sequence>
<name>A0A2S8G717_9BACT</name>
<protein>
    <submittedName>
        <fullName evidence="1">Uncharacterized protein</fullName>
    </submittedName>
</protein>
<proteinExistence type="predicted"/>
<organism evidence="1 2">
    <name type="scientific">Blastopirellula marina</name>
    <dbReference type="NCBI Taxonomy" id="124"/>
    <lineage>
        <taxon>Bacteria</taxon>
        <taxon>Pseudomonadati</taxon>
        <taxon>Planctomycetota</taxon>
        <taxon>Planctomycetia</taxon>
        <taxon>Pirellulales</taxon>
        <taxon>Pirellulaceae</taxon>
        <taxon>Blastopirellula</taxon>
    </lineage>
</organism>
<reference evidence="1 2" key="1">
    <citation type="submission" date="2018-02" db="EMBL/GenBank/DDBJ databases">
        <title>Comparative genomes isolates from brazilian mangrove.</title>
        <authorList>
            <person name="Araujo J.E."/>
            <person name="Taketani R.G."/>
            <person name="Silva M.C.P."/>
            <person name="Loureco M.V."/>
            <person name="Andreote F.D."/>
        </authorList>
    </citation>
    <scope>NUCLEOTIDE SEQUENCE [LARGE SCALE GENOMIC DNA]</scope>
    <source>
        <strain evidence="1 2">NAP PRIS-MGV</strain>
    </source>
</reference>
<evidence type="ECO:0000313" key="2">
    <source>
        <dbReference type="Proteomes" id="UP000239388"/>
    </source>
</evidence>
<dbReference type="AlphaFoldDB" id="A0A2S8G717"/>
<dbReference type="OrthoDB" id="6184930at2"/>
<dbReference type="Proteomes" id="UP000239388">
    <property type="component" value="Unassembled WGS sequence"/>
</dbReference>